<dbReference type="InterPro" id="IPR007809">
    <property type="entry name" value="FlgN-like"/>
</dbReference>
<dbReference type="InterPro" id="IPR036679">
    <property type="entry name" value="FlgN-like_sf"/>
</dbReference>
<evidence type="ECO:0000313" key="5">
    <source>
        <dbReference type="Proteomes" id="UP000466024"/>
    </source>
</evidence>
<evidence type="ECO:0000256" key="3">
    <source>
        <dbReference type="ARBA" id="ARBA00022795"/>
    </source>
</evidence>
<sequence length="150" mass="16415">MTPAELLREQQSLLQAFAETLDAEAICLGSGNADGERLGELAASKQQQLSELDRLESLRREHQRSQGFGVGSQGADRFANAIGMNETWQRIRQLAEQVRRTNRLNGHIISSRLEHNQRAIDFLNRAIGGSVYGPSGESRHGGFGGISSKA</sequence>
<comment type="similarity">
    <text evidence="2">Belongs to the FlgN family.</text>
</comment>
<dbReference type="Gene3D" id="1.20.58.300">
    <property type="entry name" value="FlgN-like"/>
    <property type="match status" value="1"/>
</dbReference>
<comment type="function">
    <text evidence="1">Required for the efficient initiation of filament assembly.</text>
</comment>
<dbReference type="SUPFAM" id="SSF140566">
    <property type="entry name" value="FlgN-like"/>
    <property type="match status" value="1"/>
</dbReference>
<name>A0A640WFZ6_9GAMM</name>
<gene>
    <name evidence="4" type="ORF">F0A16_07505</name>
</gene>
<organism evidence="4 5">
    <name type="scientific">Salinicola corii</name>
    <dbReference type="NCBI Taxonomy" id="2606937"/>
    <lineage>
        <taxon>Bacteria</taxon>
        <taxon>Pseudomonadati</taxon>
        <taxon>Pseudomonadota</taxon>
        <taxon>Gammaproteobacteria</taxon>
        <taxon>Oceanospirillales</taxon>
        <taxon>Halomonadaceae</taxon>
        <taxon>Salinicola</taxon>
    </lineage>
</organism>
<keyword evidence="5" id="KW-1185">Reference proteome</keyword>
<dbReference type="RefSeq" id="WP_149434769.1">
    <property type="nucleotide sequence ID" value="NZ_VTPX01000003.1"/>
</dbReference>
<proteinExistence type="inferred from homology"/>
<evidence type="ECO:0000256" key="1">
    <source>
        <dbReference type="ARBA" id="ARBA00002397"/>
    </source>
</evidence>
<keyword evidence="4" id="KW-0969">Cilium</keyword>
<keyword evidence="4" id="KW-0966">Cell projection</keyword>
<reference evidence="4 5" key="1">
    <citation type="submission" date="2019-08" db="EMBL/GenBank/DDBJ databases">
        <title>Bioinformatics analysis of the strain L3 and L5.</title>
        <authorList>
            <person name="Li X."/>
        </authorList>
    </citation>
    <scope>NUCLEOTIDE SEQUENCE [LARGE SCALE GENOMIC DNA]</scope>
    <source>
        <strain evidence="4 5">L3</strain>
    </source>
</reference>
<dbReference type="GO" id="GO:0044780">
    <property type="term" value="P:bacterial-type flagellum assembly"/>
    <property type="evidence" value="ECO:0007669"/>
    <property type="project" value="InterPro"/>
</dbReference>
<comment type="caution">
    <text evidence="4">The sequence shown here is derived from an EMBL/GenBank/DDBJ whole genome shotgun (WGS) entry which is preliminary data.</text>
</comment>
<evidence type="ECO:0000313" key="4">
    <source>
        <dbReference type="EMBL" id="KAA0019179.1"/>
    </source>
</evidence>
<protein>
    <submittedName>
        <fullName evidence="4">Flagellar protein FlgN</fullName>
    </submittedName>
</protein>
<dbReference type="EMBL" id="VTPX01000003">
    <property type="protein sequence ID" value="KAA0019179.1"/>
    <property type="molecule type" value="Genomic_DNA"/>
</dbReference>
<dbReference type="Proteomes" id="UP000466024">
    <property type="component" value="Unassembled WGS sequence"/>
</dbReference>
<keyword evidence="4" id="KW-0282">Flagellum</keyword>
<accession>A0A640WFZ6</accession>
<dbReference type="AlphaFoldDB" id="A0A640WFZ6"/>
<dbReference type="Pfam" id="PF05130">
    <property type="entry name" value="FlgN"/>
    <property type="match status" value="1"/>
</dbReference>
<keyword evidence="3" id="KW-1005">Bacterial flagellum biogenesis</keyword>
<evidence type="ECO:0000256" key="2">
    <source>
        <dbReference type="ARBA" id="ARBA00007703"/>
    </source>
</evidence>